<dbReference type="InterPro" id="IPR001715">
    <property type="entry name" value="CH_dom"/>
</dbReference>
<protein>
    <recommendedName>
        <fullName evidence="3">Calponin-homology (CH) domain-containing protein</fullName>
    </recommendedName>
</protein>
<dbReference type="EMBL" id="CAAALY010041545">
    <property type="protein sequence ID" value="VEL19432.1"/>
    <property type="molecule type" value="Genomic_DNA"/>
</dbReference>
<dbReference type="Proteomes" id="UP000784294">
    <property type="component" value="Unassembled WGS sequence"/>
</dbReference>
<dbReference type="InterPro" id="IPR044801">
    <property type="entry name" value="Filamin"/>
</dbReference>
<gene>
    <name evidence="4" type="ORF">PXEA_LOCUS12872</name>
</gene>
<dbReference type="GO" id="GO:0030036">
    <property type="term" value="P:actin cytoskeleton organization"/>
    <property type="evidence" value="ECO:0007669"/>
    <property type="project" value="InterPro"/>
</dbReference>
<feature type="domain" description="Calponin-homology (CH)" evidence="3">
    <location>
        <begin position="39"/>
        <end position="136"/>
    </location>
</feature>
<comment type="caution">
    <text evidence="4">The sequence shown here is derived from an EMBL/GenBank/DDBJ whole genome shotgun (WGS) entry which is preliminary data.</text>
</comment>
<dbReference type="InterPro" id="IPR001589">
    <property type="entry name" value="Actinin_actin-bd_CS"/>
</dbReference>
<dbReference type="Gene3D" id="1.10.418.10">
    <property type="entry name" value="Calponin-like domain"/>
    <property type="match status" value="1"/>
</dbReference>
<dbReference type="GO" id="GO:0051015">
    <property type="term" value="F:actin filament binding"/>
    <property type="evidence" value="ECO:0007669"/>
    <property type="project" value="InterPro"/>
</dbReference>
<accession>A0A448WT42</accession>
<keyword evidence="1" id="KW-0677">Repeat</keyword>
<sequence length="136" mass="15934">MREYGNTSDSQILDAGYVDADEEMPEAERDLAEDAQWKIIQKNTFTRWTNEHLKKVNMVVEDLESDFSDGLRLVGLVETLSGHKFKYVNKKPNFRTQKLENVTLVMRYLEEHEGLRLISIGLLWIKENISLLTFRQ</sequence>
<dbReference type="Pfam" id="PF00307">
    <property type="entry name" value="CH"/>
    <property type="match status" value="1"/>
</dbReference>
<keyword evidence="5" id="KW-1185">Reference proteome</keyword>
<evidence type="ECO:0000313" key="4">
    <source>
        <dbReference type="EMBL" id="VEL19432.1"/>
    </source>
</evidence>
<dbReference type="PROSITE" id="PS00019">
    <property type="entry name" value="ACTININ_1"/>
    <property type="match status" value="1"/>
</dbReference>
<name>A0A448WT42_9PLAT</name>
<dbReference type="PROSITE" id="PS50021">
    <property type="entry name" value="CH"/>
    <property type="match status" value="1"/>
</dbReference>
<dbReference type="InterPro" id="IPR036872">
    <property type="entry name" value="CH_dom_sf"/>
</dbReference>
<dbReference type="SMART" id="SM00033">
    <property type="entry name" value="CH"/>
    <property type="match status" value="1"/>
</dbReference>
<proteinExistence type="predicted"/>
<dbReference type="PANTHER" id="PTHR38537:SF8">
    <property type="entry name" value="FILAMIN-A"/>
    <property type="match status" value="1"/>
</dbReference>
<reference evidence="4" key="1">
    <citation type="submission" date="2018-11" db="EMBL/GenBank/DDBJ databases">
        <authorList>
            <consortium name="Pathogen Informatics"/>
        </authorList>
    </citation>
    <scope>NUCLEOTIDE SEQUENCE</scope>
</reference>
<organism evidence="4 5">
    <name type="scientific">Protopolystoma xenopodis</name>
    <dbReference type="NCBI Taxonomy" id="117903"/>
    <lineage>
        <taxon>Eukaryota</taxon>
        <taxon>Metazoa</taxon>
        <taxon>Spiralia</taxon>
        <taxon>Lophotrochozoa</taxon>
        <taxon>Platyhelminthes</taxon>
        <taxon>Monogenea</taxon>
        <taxon>Polyopisthocotylea</taxon>
        <taxon>Polystomatidea</taxon>
        <taxon>Polystomatidae</taxon>
        <taxon>Protopolystoma</taxon>
    </lineage>
</organism>
<keyword evidence="2" id="KW-0009">Actin-binding</keyword>
<evidence type="ECO:0000256" key="2">
    <source>
        <dbReference type="ARBA" id="ARBA00023203"/>
    </source>
</evidence>
<evidence type="ECO:0000259" key="3">
    <source>
        <dbReference type="PROSITE" id="PS50021"/>
    </source>
</evidence>
<dbReference type="AlphaFoldDB" id="A0A448WT42"/>
<evidence type="ECO:0000256" key="1">
    <source>
        <dbReference type="ARBA" id="ARBA00022737"/>
    </source>
</evidence>
<dbReference type="PANTHER" id="PTHR38537">
    <property type="entry name" value="JITTERBUG, ISOFORM N"/>
    <property type="match status" value="1"/>
</dbReference>
<dbReference type="OrthoDB" id="18740at2759"/>
<evidence type="ECO:0000313" key="5">
    <source>
        <dbReference type="Proteomes" id="UP000784294"/>
    </source>
</evidence>
<dbReference type="SUPFAM" id="SSF47576">
    <property type="entry name" value="Calponin-homology domain, CH-domain"/>
    <property type="match status" value="1"/>
</dbReference>